<accession>A0ABP9QVT3</accession>
<dbReference type="PANTHER" id="PTHR28008:SF1">
    <property type="entry name" value="DOMAIN PROTEIN, PUTATIVE (AFU_ORTHOLOGUE AFUA_3G10980)-RELATED"/>
    <property type="match status" value="1"/>
</dbReference>
<dbReference type="Proteomes" id="UP001428817">
    <property type="component" value="Unassembled WGS sequence"/>
</dbReference>
<protein>
    <recommendedName>
        <fullName evidence="3">VanZ-like domain-containing protein</fullName>
    </recommendedName>
</protein>
<proteinExistence type="predicted"/>
<keyword evidence="2" id="KW-1185">Reference proteome</keyword>
<comment type="caution">
    <text evidence="1">The sequence shown here is derived from an EMBL/GenBank/DDBJ whole genome shotgun (WGS) entry which is preliminary data.</text>
</comment>
<evidence type="ECO:0000313" key="2">
    <source>
        <dbReference type="Proteomes" id="UP001428817"/>
    </source>
</evidence>
<name>A0ABP9QVT3_9PSEU</name>
<organism evidence="1 2">
    <name type="scientific">Pseudonocardia eucalypti</name>
    <dbReference type="NCBI Taxonomy" id="648755"/>
    <lineage>
        <taxon>Bacteria</taxon>
        <taxon>Bacillati</taxon>
        <taxon>Actinomycetota</taxon>
        <taxon>Actinomycetes</taxon>
        <taxon>Pseudonocardiales</taxon>
        <taxon>Pseudonocardiaceae</taxon>
        <taxon>Pseudonocardia</taxon>
    </lineage>
</organism>
<gene>
    <name evidence="1" type="ORF">GCM10023321_62410</name>
</gene>
<dbReference type="PANTHER" id="PTHR28008">
    <property type="entry name" value="DOMAIN PROTEIN, PUTATIVE (AFU_ORTHOLOGUE AFUA_3G10980)-RELATED"/>
    <property type="match status" value="1"/>
</dbReference>
<evidence type="ECO:0000313" key="1">
    <source>
        <dbReference type="EMBL" id="GAA5168410.1"/>
    </source>
</evidence>
<evidence type="ECO:0008006" key="3">
    <source>
        <dbReference type="Google" id="ProtNLM"/>
    </source>
</evidence>
<reference evidence="2" key="1">
    <citation type="journal article" date="2019" name="Int. J. Syst. Evol. Microbiol.">
        <title>The Global Catalogue of Microorganisms (GCM) 10K type strain sequencing project: providing services to taxonomists for standard genome sequencing and annotation.</title>
        <authorList>
            <consortium name="The Broad Institute Genomics Platform"/>
            <consortium name="The Broad Institute Genome Sequencing Center for Infectious Disease"/>
            <person name="Wu L."/>
            <person name="Ma J."/>
        </authorList>
    </citation>
    <scope>NUCLEOTIDE SEQUENCE [LARGE SCALE GENOMIC DNA]</scope>
    <source>
        <strain evidence="2">JCM 18303</strain>
    </source>
</reference>
<dbReference type="EMBL" id="BAABJP010000039">
    <property type="protein sequence ID" value="GAA5168410.1"/>
    <property type="molecule type" value="Genomic_DNA"/>
</dbReference>
<sequence>MALISLFALFSPATDAPLPFPGFDKVVHCALFAALAWTARRAGFSIVQVAVGLAVYAVASEFLQGVLPINRDADAWDALTDLAGVAIGLWFTGRARR</sequence>